<keyword evidence="4" id="KW-1185">Reference proteome</keyword>
<dbReference type="EMBL" id="MNPJ01000024">
    <property type="protein sequence ID" value="OQS53949.1"/>
    <property type="molecule type" value="Genomic_DNA"/>
</dbReference>
<organism evidence="3 4">
    <name type="scientific">Ecytonucleospora hepatopenaei</name>
    <dbReference type="NCBI Taxonomy" id="646526"/>
    <lineage>
        <taxon>Eukaryota</taxon>
        <taxon>Fungi</taxon>
        <taxon>Fungi incertae sedis</taxon>
        <taxon>Microsporidia</taxon>
        <taxon>Enterocytozoonidae</taxon>
        <taxon>Ecytonucleospora</taxon>
    </lineage>
</organism>
<dbReference type="VEuPathDB" id="MicrosporidiaDB:EHP00_866"/>
<proteinExistence type="predicted"/>
<dbReference type="AlphaFoldDB" id="A0A1W0E414"/>
<dbReference type="Proteomes" id="UP000192758">
    <property type="component" value="Unassembled WGS sequence"/>
</dbReference>
<evidence type="ECO:0000313" key="4">
    <source>
        <dbReference type="Proteomes" id="UP000192758"/>
    </source>
</evidence>
<evidence type="ECO:0000313" key="3">
    <source>
        <dbReference type="EMBL" id="OQS53949.1"/>
    </source>
</evidence>
<reference evidence="3 4" key="1">
    <citation type="journal article" date="2017" name="Environ. Microbiol.">
        <title>Decay of the glycolytic pathway and adaptation to intranuclear parasitism within Enterocytozoonidae microsporidia.</title>
        <authorList>
            <person name="Wiredu Boakye D."/>
            <person name="Jaroenlak P."/>
            <person name="Prachumwat A."/>
            <person name="Williams T.A."/>
            <person name="Bateman K.S."/>
            <person name="Itsathitphaisarn O."/>
            <person name="Sritunyalucksana K."/>
            <person name="Paszkiewicz K.H."/>
            <person name="Moore K.A."/>
            <person name="Stentiford G.D."/>
            <person name="Williams B.A."/>
        </authorList>
    </citation>
    <scope>NUCLEOTIDE SEQUENCE [LARGE SCALE GENOMIC DNA]</scope>
    <source>
        <strain evidence="3 4">TH1</strain>
    </source>
</reference>
<feature type="region of interest" description="Disordered" evidence="1">
    <location>
        <begin position="302"/>
        <end position="330"/>
    </location>
</feature>
<keyword evidence="2" id="KW-0472">Membrane</keyword>
<sequence length="330" mass="39401">MLFNFFNNLFYLIIFILFTFSIEVIYIKNDTPAVFNNNNNNFFIKYTIKEIDKAGIKNIINNTESTDDDEYYFCINHNGKIRKFKIKRTFGLEKDGIVHCNNKKFTLFLYFNSKYDYIKFKFDSSYENNSGYNFVFNKNTTYCICVKNLEYLDRVNITSLLHIVQYNANLGNKQKVVKYFKDNFYSNSNTQLKYLFLKGKQYTYKNVKVEKNKEDKLWHNILRNSNRHCLFAINRGEFRNFLNNPDYFVGKKYKCSTKAYFLGQKVDIILSECYLREVDNKKIIKNKSKVYHSKEKIIKKTNSSLDNAKTEDNSDNNENESNLDKNKKSR</sequence>
<gene>
    <name evidence="3" type="ORF">EHP00_866</name>
</gene>
<name>A0A1W0E414_9MICR</name>
<evidence type="ECO:0000256" key="1">
    <source>
        <dbReference type="SAM" id="MobiDB-lite"/>
    </source>
</evidence>
<evidence type="ECO:0000256" key="2">
    <source>
        <dbReference type="SAM" id="Phobius"/>
    </source>
</evidence>
<keyword evidence="2" id="KW-0812">Transmembrane</keyword>
<comment type="caution">
    <text evidence="3">The sequence shown here is derived from an EMBL/GenBank/DDBJ whole genome shotgun (WGS) entry which is preliminary data.</text>
</comment>
<protein>
    <submittedName>
        <fullName evidence="3">Uncharacterized protein</fullName>
    </submittedName>
</protein>
<keyword evidence="2" id="KW-1133">Transmembrane helix</keyword>
<feature type="transmembrane region" description="Helical" evidence="2">
    <location>
        <begin position="9"/>
        <end position="27"/>
    </location>
</feature>
<accession>A0A1W0E414</accession>